<gene>
    <name evidence="8" type="primary">lepB</name>
    <name evidence="8" type="ORF">DWZ83_05205</name>
</gene>
<feature type="transmembrane region" description="Helical" evidence="6">
    <location>
        <begin position="21"/>
        <end position="41"/>
    </location>
</feature>
<dbReference type="GO" id="GO:0006465">
    <property type="term" value="P:signal peptide processing"/>
    <property type="evidence" value="ECO:0007669"/>
    <property type="project" value="InterPro"/>
</dbReference>
<accession>A0A415PGM2</accession>
<comment type="similarity">
    <text evidence="2 6">Belongs to the peptidase S26 family.</text>
</comment>
<evidence type="ECO:0000256" key="3">
    <source>
        <dbReference type="ARBA" id="ARBA00022670"/>
    </source>
</evidence>
<evidence type="ECO:0000256" key="4">
    <source>
        <dbReference type="ARBA" id="ARBA00022801"/>
    </source>
</evidence>
<evidence type="ECO:0000256" key="5">
    <source>
        <dbReference type="PIRSR" id="PIRSR600223-1"/>
    </source>
</evidence>
<dbReference type="OrthoDB" id="9802919at2"/>
<dbReference type="PROSITE" id="PS00501">
    <property type="entry name" value="SPASE_I_1"/>
    <property type="match status" value="1"/>
</dbReference>
<dbReference type="Proteomes" id="UP000284868">
    <property type="component" value="Unassembled WGS sequence"/>
</dbReference>
<dbReference type="InterPro" id="IPR000223">
    <property type="entry name" value="Pept_S26A_signal_pept_1"/>
</dbReference>
<dbReference type="Gene3D" id="2.10.109.10">
    <property type="entry name" value="Umud Fragment, subunit A"/>
    <property type="match status" value="1"/>
</dbReference>
<evidence type="ECO:0000256" key="6">
    <source>
        <dbReference type="RuleBase" id="RU362042"/>
    </source>
</evidence>
<reference evidence="8 9" key="1">
    <citation type="submission" date="2018-08" db="EMBL/GenBank/DDBJ databases">
        <title>A genome reference for cultivated species of the human gut microbiota.</title>
        <authorList>
            <person name="Zou Y."/>
            <person name="Xue W."/>
            <person name="Luo G."/>
        </authorList>
    </citation>
    <scope>NUCLEOTIDE SEQUENCE [LARGE SCALE GENOMIC DNA]</scope>
    <source>
        <strain evidence="8 9">AF35-6BH</strain>
    </source>
</reference>
<dbReference type="GO" id="GO:0005886">
    <property type="term" value="C:plasma membrane"/>
    <property type="evidence" value="ECO:0007669"/>
    <property type="project" value="UniProtKB-SubCell"/>
</dbReference>
<dbReference type="EMBL" id="QRPK01000019">
    <property type="protein sequence ID" value="RHM11819.1"/>
    <property type="molecule type" value="Genomic_DNA"/>
</dbReference>
<proteinExistence type="inferred from homology"/>
<dbReference type="EC" id="3.4.21.89" evidence="6"/>
<comment type="subcellular location">
    <subcellularLocation>
        <location evidence="1">Cell membrane</location>
        <topology evidence="1">Single-pass type II membrane protein</topology>
    </subcellularLocation>
    <subcellularLocation>
        <location evidence="6">Membrane</location>
        <topology evidence="6">Single-pass type II membrane protein</topology>
    </subcellularLocation>
</comment>
<dbReference type="CDD" id="cd06530">
    <property type="entry name" value="S26_SPase_I"/>
    <property type="match status" value="1"/>
</dbReference>
<evidence type="ECO:0000313" key="9">
    <source>
        <dbReference type="Proteomes" id="UP000284868"/>
    </source>
</evidence>
<evidence type="ECO:0000259" key="7">
    <source>
        <dbReference type="Pfam" id="PF10502"/>
    </source>
</evidence>
<dbReference type="GO" id="GO:0004252">
    <property type="term" value="F:serine-type endopeptidase activity"/>
    <property type="evidence" value="ECO:0007669"/>
    <property type="project" value="InterPro"/>
</dbReference>
<dbReference type="InterPro" id="IPR036286">
    <property type="entry name" value="LexA/Signal_pep-like_sf"/>
</dbReference>
<dbReference type="Pfam" id="PF10502">
    <property type="entry name" value="Peptidase_S26"/>
    <property type="match status" value="1"/>
</dbReference>
<evidence type="ECO:0000313" key="8">
    <source>
        <dbReference type="EMBL" id="RHM11819.1"/>
    </source>
</evidence>
<feature type="domain" description="Peptidase S26" evidence="7">
    <location>
        <begin position="20"/>
        <end position="183"/>
    </location>
</feature>
<comment type="catalytic activity">
    <reaction evidence="6">
        <text>Cleavage of hydrophobic, N-terminal signal or leader sequences from secreted and periplasmic proteins.</text>
        <dbReference type="EC" id="3.4.21.89"/>
    </reaction>
</comment>
<dbReference type="InterPro" id="IPR019533">
    <property type="entry name" value="Peptidase_S26"/>
</dbReference>
<feature type="active site" evidence="5">
    <location>
        <position position="94"/>
    </location>
</feature>
<dbReference type="AlphaFoldDB" id="A0A415PGM2"/>
<dbReference type="GO" id="GO:0009003">
    <property type="term" value="F:signal peptidase activity"/>
    <property type="evidence" value="ECO:0007669"/>
    <property type="project" value="UniProtKB-EC"/>
</dbReference>
<keyword evidence="6" id="KW-0472">Membrane</keyword>
<name>A0A415PGM2_9FIRM</name>
<keyword evidence="6" id="KW-1133">Transmembrane helix</keyword>
<keyword evidence="3 6" id="KW-0645">Protease</keyword>
<feature type="active site" evidence="5">
    <location>
        <position position="50"/>
    </location>
</feature>
<dbReference type="InterPro" id="IPR019756">
    <property type="entry name" value="Pept_S26A_signal_pept_1_Ser-AS"/>
</dbReference>
<dbReference type="PANTHER" id="PTHR43390:SF1">
    <property type="entry name" value="CHLOROPLAST PROCESSING PEPTIDASE"/>
    <property type="match status" value="1"/>
</dbReference>
<evidence type="ECO:0000256" key="2">
    <source>
        <dbReference type="ARBA" id="ARBA00009370"/>
    </source>
</evidence>
<keyword evidence="4 6" id="KW-0378">Hydrolase</keyword>
<organism evidence="8 9">
    <name type="scientific">Amedibacillus dolichus</name>
    <dbReference type="NCBI Taxonomy" id="31971"/>
    <lineage>
        <taxon>Bacteria</taxon>
        <taxon>Bacillati</taxon>
        <taxon>Bacillota</taxon>
        <taxon>Erysipelotrichia</taxon>
        <taxon>Erysipelotrichales</taxon>
        <taxon>Erysipelotrichaceae</taxon>
        <taxon>Amedibacillus</taxon>
    </lineage>
</organism>
<sequence>MISLEENKKKDKDSIGYMLLDFLKTFVLCAIIVYLFTTFVMRPVQVDGLSMYPTLHDDEIGLMNIIDMKIHDIQRYDVVVVNDAEITNGEAWVKRVIGLPGDTIYAKDDVVYVNGLAIEEPYLDNEYANDIRSRGDQFTHDFDKVTLGEDEYFLMGDNRIESHDSRAVGPFKRSDFKGKDIYILYPFSNIRFERNGSL</sequence>
<evidence type="ECO:0000256" key="1">
    <source>
        <dbReference type="ARBA" id="ARBA00004401"/>
    </source>
</evidence>
<dbReference type="NCBIfam" id="TIGR02227">
    <property type="entry name" value="sigpep_I_bact"/>
    <property type="match status" value="1"/>
</dbReference>
<protein>
    <recommendedName>
        <fullName evidence="6">Signal peptidase I</fullName>
        <ecNumber evidence="6">3.4.21.89</ecNumber>
    </recommendedName>
</protein>
<dbReference type="SUPFAM" id="SSF51306">
    <property type="entry name" value="LexA/Signal peptidase"/>
    <property type="match status" value="1"/>
</dbReference>
<dbReference type="RefSeq" id="WP_118365512.1">
    <property type="nucleotide sequence ID" value="NZ_CAUFDR010000002.1"/>
</dbReference>
<dbReference type="PRINTS" id="PR00727">
    <property type="entry name" value="LEADERPTASE"/>
</dbReference>
<dbReference type="PANTHER" id="PTHR43390">
    <property type="entry name" value="SIGNAL PEPTIDASE I"/>
    <property type="match status" value="1"/>
</dbReference>
<keyword evidence="9" id="KW-1185">Reference proteome</keyword>
<comment type="caution">
    <text evidence="8">The sequence shown here is derived from an EMBL/GenBank/DDBJ whole genome shotgun (WGS) entry which is preliminary data.</text>
</comment>
<keyword evidence="6" id="KW-0812">Transmembrane</keyword>